<sequence length="119" mass="13154">MTTTNNKGRDSGKSATLKTTTGNKSKPTARKEQDMSAQAQRLRVLEFLRASPQTTYSLRAHGISHPAQRVRELICIDGYLINSDPVVAIDSDGYRHSRVALYSLGGEPDTRDLFDMEVA</sequence>
<reference evidence="2 3" key="1">
    <citation type="submission" date="2024-11" db="EMBL/GenBank/DDBJ databases">
        <title>Using genomics to understand microbial adaptation to soil warming.</title>
        <authorList>
            <person name="Deangelis K.M. PhD."/>
        </authorList>
    </citation>
    <scope>NUCLEOTIDE SEQUENCE [LARGE SCALE GENOMIC DNA]</scope>
    <source>
        <strain evidence="2 3">GAS97</strain>
    </source>
</reference>
<keyword evidence="3" id="KW-1185">Reference proteome</keyword>
<proteinExistence type="predicted"/>
<accession>A0ABW8MGR9</accession>
<gene>
    <name evidence="2" type="ORF">ABH943_002899</name>
</gene>
<evidence type="ECO:0000313" key="3">
    <source>
        <dbReference type="Proteomes" id="UP001620514"/>
    </source>
</evidence>
<dbReference type="EMBL" id="JBIYDN010000007">
    <property type="protein sequence ID" value="MFK4442883.1"/>
    <property type="molecule type" value="Genomic_DNA"/>
</dbReference>
<name>A0ABW8MGR9_9BURK</name>
<feature type="region of interest" description="Disordered" evidence="1">
    <location>
        <begin position="1"/>
        <end position="37"/>
    </location>
</feature>
<protein>
    <submittedName>
        <fullName evidence="2">Uncharacterized protein</fullName>
    </submittedName>
</protein>
<evidence type="ECO:0000256" key="1">
    <source>
        <dbReference type="SAM" id="MobiDB-lite"/>
    </source>
</evidence>
<dbReference type="Proteomes" id="UP001620514">
    <property type="component" value="Unassembled WGS sequence"/>
</dbReference>
<evidence type="ECO:0000313" key="2">
    <source>
        <dbReference type="EMBL" id="MFK4442883.1"/>
    </source>
</evidence>
<feature type="compositionally biased region" description="Polar residues" evidence="1">
    <location>
        <begin position="13"/>
        <end position="26"/>
    </location>
</feature>
<dbReference type="RefSeq" id="WP_404607276.1">
    <property type="nucleotide sequence ID" value="NZ_JBIYDN010000007.1"/>
</dbReference>
<comment type="caution">
    <text evidence="2">The sequence shown here is derived from an EMBL/GenBank/DDBJ whole genome shotgun (WGS) entry which is preliminary data.</text>
</comment>
<organism evidence="2 3">
    <name type="scientific">Caballeronia udeis</name>
    <dbReference type="NCBI Taxonomy" id="1232866"/>
    <lineage>
        <taxon>Bacteria</taxon>
        <taxon>Pseudomonadati</taxon>
        <taxon>Pseudomonadota</taxon>
        <taxon>Betaproteobacteria</taxon>
        <taxon>Burkholderiales</taxon>
        <taxon>Burkholderiaceae</taxon>
        <taxon>Caballeronia</taxon>
    </lineage>
</organism>